<name>A0A7E4VLB6_PANRE</name>
<sequence>MALALIVYGACKKKESLHSNLVKQIEHRMLLYTAASSFLCILRFTCTFLSINLVRNEDIFSAIRVAALFLQHDLPMFSLPVVNYVYRRAFFNFVKEKGQKVNQVAFRMKY</sequence>
<keyword evidence="1" id="KW-1185">Reference proteome</keyword>
<evidence type="ECO:0000313" key="2">
    <source>
        <dbReference type="WBParaSite" id="Pan_g21547.t1"/>
    </source>
</evidence>
<dbReference type="AlphaFoldDB" id="A0A7E4VLB6"/>
<proteinExistence type="predicted"/>
<accession>A0A7E4VLB6</accession>
<organism evidence="1 2">
    <name type="scientific">Panagrellus redivivus</name>
    <name type="common">Microworm</name>
    <dbReference type="NCBI Taxonomy" id="6233"/>
    <lineage>
        <taxon>Eukaryota</taxon>
        <taxon>Metazoa</taxon>
        <taxon>Ecdysozoa</taxon>
        <taxon>Nematoda</taxon>
        <taxon>Chromadorea</taxon>
        <taxon>Rhabditida</taxon>
        <taxon>Tylenchina</taxon>
        <taxon>Panagrolaimomorpha</taxon>
        <taxon>Panagrolaimoidea</taxon>
        <taxon>Panagrolaimidae</taxon>
        <taxon>Panagrellus</taxon>
    </lineage>
</organism>
<dbReference type="Proteomes" id="UP000492821">
    <property type="component" value="Unassembled WGS sequence"/>
</dbReference>
<evidence type="ECO:0000313" key="1">
    <source>
        <dbReference type="Proteomes" id="UP000492821"/>
    </source>
</evidence>
<dbReference type="WBParaSite" id="Pan_g21547.t1">
    <property type="protein sequence ID" value="Pan_g21547.t1"/>
    <property type="gene ID" value="Pan_g21547"/>
</dbReference>
<reference evidence="2" key="2">
    <citation type="submission" date="2020-10" db="UniProtKB">
        <authorList>
            <consortium name="WormBaseParasite"/>
        </authorList>
    </citation>
    <scope>IDENTIFICATION</scope>
</reference>
<protein>
    <submittedName>
        <fullName evidence="2">G protein-coupled receptor</fullName>
    </submittedName>
</protein>
<reference evidence="1" key="1">
    <citation type="journal article" date="2013" name="Genetics">
        <title>The draft genome and transcriptome of Panagrellus redivivus are shaped by the harsh demands of a free-living lifestyle.</title>
        <authorList>
            <person name="Srinivasan J."/>
            <person name="Dillman A.R."/>
            <person name="Macchietto M.G."/>
            <person name="Heikkinen L."/>
            <person name="Lakso M."/>
            <person name="Fracchia K.M."/>
            <person name="Antoshechkin I."/>
            <person name="Mortazavi A."/>
            <person name="Wong G."/>
            <person name="Sternberg P.W."/>
        </authorList>
    </citation>
    <scope>NUCLEOTIDE SEQUENCE [LARGE SCALE GENOMIC DNA]</scope>
    <source>
        <strain evidence="1">MT8872</strain>
    </source>
</reference>